<name>A0A511VAA3_9BACL</name>
<protein>
    <recommendedName>
        <fullName evidence="2">NACHT-NTPase and P-loop NTPases N-terminal domain-containing protein</fullName>
    </recommendedName>
</protein>
<dbReference type="RefSeq" id="WP_170230328.1">
    <property type="nucleotide sequence ID" value="NZ_BJXX01000151.1"/>
</dbReference>
<organism evidence="3 4">
    <name type="scientific">Aneurinibacillus danicus</name>
    <dbReference type="NCBI Taxonomy" id="267746"/>
    <lineage>
        <taxon>Bacteria</taxon>
        <taxon>Bacillati</taxon>
        <taxon>Bacillota</taxon>
        <taxon>Bacilli</taxon>
        <taxon>Bacillales</taxon>
        <taxon>Paenibacillaceae</taxon>
        <taxon>Aneurinibacillus group</taxon>
        <taxon>Aneurinibacillus</taxon>
    </lineage>
</organism>
<evidence type="ECO:0000259" key="2">
    <source>
        <dbReference type="Pfam" id="PF17107"/>
    </source>
</evidence>
<reference evidence="3 4" key="1">
    <citation type="submission" date="2019-07" db="EMBL/GenBank/DDBJ databases">
        <title>Whole genome shotgun sequence of Aneurinibacillus danicus NBRC 102444.</title>
        <authorList>
            <person name="Hosoyama A."/>
            <person name="Uohara A."/>
            <person name="Ohji S."/>
            <person name="Ichikawa N."/>
        </authorList>
    </citation>
    <scope>NUCLEOTIDE SEQUENCE [LARGE SCALE GENOMIC DNA]</scope>
    <source>
        <strain evidence="3 4">NBRC 102444</strain>
    </source>
</reference>
<comment type="caution">
    <text evidence="3">The sequence shown here is derived from an EMBL/GenBank/DDBJ whole genome shotgun (WGS) entry which is preliminary data.</text>
</comment>
<dbReference type="Proteomes" id="UP000321157">
    <property type="component" value="Unassembled WGS sequence"/>
</dbReference>
<feature type="domain" description="NACHT-NTPase and P-loop NTPases N-terminal" evidence="2">
    <location>
        <begin position="3"/>
        <end position="77"/>
    </location>
</feature>
<proteinExistence type="predicted"/>
<sequence length="143" mass="16579">MKKDSSNRRKELHAINQRLSGIKNTLRKIEGNIIETKDNREKLENTLYNIEAHIKETKDNKEKLENILVELAEVKQHLAKRNNRQPRRRRDKGEAEVQTAPKKNQATDAEKSSLEALLGNMDFAQIVKLLQNPMVQSMLKNIL</sequence>
<evidence type="ECO:0000256" key="1">
    <source>
        <dbReference type="SAM" id="MobiDB-lite"/>
    </source>
</evidence>
<evidence type="ECO:0000313" key="3">
    <source>
        <dbReference type="EMBL" id="GEN35789.1"/>
    </source>
</evidence>
<dbReference type="AlphaFoldDB" id="A0A511VAA3"/>
<accession>A0A511VAA3</accession>
<feature type="compositionally biased region" description="Basic residues" evidence="1">
    <location>
        <begin position="78"/>
        <end position="90"/>
    </location>
</feature>
<evidence type="ECO:0000313" key="4">
    <source>
        <dbReference type="Proteomes" id="UP000321157"/>
    </source>
</evidence>
<dbReference type="InterPro" id="IPR031352">
    <property type="entry name" value="SesA"/>
</dbReference>
<dbReference type="Pfam" id="PF17107">
    <property type="entry name" value="SesA"/>
    <property type="match status" value="1"/>
</dbReference>
<gene>
    <name evidence="3" type="ORF">ADA01nite_32490</name>
</gene>
<dbReference type="EMBL" id="BJXX01000151">
    <property type="protein sequence ID" value="GEN35789.1"/>
    <property type="molecule type" value="Genomic_DNA"/>
</dbReference>
<feature type="region of interest" description="Disordered" evidence="1">
    <location>
        <begin position="78"/>
        <end position="111"/>
    </location>
</feature>
<keyword evidence="4" id="KW-1185">Reference proteome</keyword>